<evidence type="ECO:0000256" key="7">
    <source>
        <dbReference type="SAM" id="Phobius"/>
    </source>
</evidence>
<name>A0A7X1BB05_9BACT</name>
<comment type="subcellular location">
    <subcellularLocation>
        <location evidence="1">Membrane</location>
        <topology evidence="1">Multi-pass membrane protein</topology>
    </subcellularLocation>
</comment>
<evidence type="ECO:0000313" key="9">
    <source>
        <dbReference type="EMBL" id="MBC2607723.1"/>
    </source>
</evidence>
<feature type="transmembrane region" description="Helical" evidence="7">
    <location>
        <begin position="124"/>
        <end position="147"/>
    </location>
</feature>
<organism evidence="9 10">
    <name type="scientific">Pelagicoccus albus</name>
    <dbReference type="NCBI Taxonomy" id="415222"/>
    <lineage>
        <taxon>Bacteria</taxon>
        <taxon>Pseudomonadati</taxon>
        <taxon>Verrucomicrobiota</taxon>
        <taxon>Opitutia</taxon>
        <taxon>Puniceicoccales</taxon>
        <taxon>Pelagicoccaceae</taxon>
        <taxon>Pelagicoccus</taxon>
    </lineage>
</organism>
<comment type="similarity">
    <text evidence="2">Belongs to the peptidase S54 family.</text>
</comment>
<dbReference type="AlphaFoldDB" id="A0A7X1BB05"/>
<dbReference type="InterPro" id="IPR035952">
    <property type="entry name" value="Rhomboid-like_sf"/>
</dbReference>
<evidence type="ECO:0000313" key="10">
    <source>
        <dbReference type="Proteomes" id="UP000526501"/>
    </source>
</evidence>
<dbReference type="RefSeq" id="WP_185661591.1">
    <property type="nucleotide sequence ID" value="NZ_CAWPOO010000013.1"/>
</dbReference>
<dbReference type="PANTHER" id="PTHR43731:SF14">
    <property type="entry name" value="PRESENILIN-ASSOCIATED RHOMBOID-LIKE PROTEIN, MITOCHONDRIAL"/>
    <property type="match status" value="1"/>
</dbReference>
<dbReference type="GO" id="GO:0006508">
    <property type="term" value="P:proteolysis"/>
    <property type="evidence" value="ECO:0007669"/>
    <property type="project" value="UniProtKB-KW"/>
</dbReference>
<dbReference type="EMBL" id="JACHVC010000013">
    <property type="protein sequence ID" value="MBC2607723.1"/>
    <property type="molecule type" value="Genomic_DNA"/>
</dbReference>
<proteinExistence type="inferred from homology"/>
<reference evidence="9 10" key="1">
    <citation type="submission" date="2020-07" db="EMBL/GenBank/DDBJ databases">
        <authorList>
            <person name="Feng X."/>
        </authorList>
    </citation>
    <scope>NUCLEOTIDE SEQUENCE [LARGE SCALE GENOMIC DNA]</scope>
    <source>
        <strain evidence="9 10">JCM23202</strain>
    </source>
</reference>
<evidence type="ECO:0000256" key="3">
    <source>
        <dbReference type="ARBA" id="ARBA00022692"/>
    </source>
</evidence>
<evidence type="ECO:0000256" key="2">
    <source>
        <dbReference type="ARBA" id="ARBA00009045"/>
    </source>
</evidence>
<dbReference type="InterPro" id="IPR022764">
    <property type="entry name" value="Peptidase_S54_rhomboid_dom"/>
</dbReference>
<protein>
    <submittedName>
        <fullName evidence="9">Rhomboid family intramembrane serine protease</fullName>
    </submittedName>
</protein>
<evidence type="ECO:0000256" key="5">
    <source>
        <dbReference type="ARBA" id="ARBA00022989"/>
    </source>
</evidence>
<keyword evidence="4" id="KW-0378">Hydrolase</keyword>
<keyword evidence="3 7" id="KW-0812">Transmembrane</keyword>
<evidence type="ECO:0000256" key="6">
    <source>
        <dbReference type="ARBA" id="ARBA00023136"/>
    </source>
</evidence>
<dbReference type="Gene3D" id="1.20.1540.10">
    <property type="entry name" value="Rhomboid-like"/>
    <property type="match status" value="1"/>
</dbReference>
<feature type="transmembrane region" description="Helical" evidence="7">
    <location>
        <begin position="20"/>
        <end position="44"/>
    </location>
</feature>
<dbReference type="Pfam" id="PF01694">
    <property type="entry name" value="Rhomboid"/>
    <property type="match status" value="1"/>
</dbReference>
<dbReference type="Proteomes" id="UP000526501">
    <property type="component" value="Unassembled WGS sequence"/>
</dbReference>
<feature type="transmembrane region" description="Helical" evidence="7">
    <location>
        <begin position="154"/>
        <end position="176"/>
    </location>
</feature>
<dbReference type="GO" id="GO:0016020">
    <property type="term" value="C:membrane"/>
    <property type="evidence" value="ECO:0007669"/>
    <property type="project" value="UniProtKB-SubCell"/>
</dbReference>
<keyword evidence="10" id="KW-1185">Reference proteome</keyword>
<evidence type="ECO:0000256" key="4">
    <source>
        <dbReference type="ARBA" id="ARBA00022801"/>
    </source>
</evidence>
<feature type="transmembrane region" description="Helical" evidence="7">
    <location>
        <begin position="56"/>
        <end position="77"/>
    </location>
</feature>
<feature type="domain" description="Peptidase S54 rhomboid" evidence="8">
    <location>
        <begin position="16"/>
        <end position="208"/>
    </location>
</feature>
<accession>A0A7X1BB05</accession>
<keyword evidence="9" id="KW-0645">Protease</keyword>
<dbReference type="GO" id="GO:0004252">
    <property type="term" value="F:serine-type endopeptidase activity"/>
    <property type="evidence" value="ECO:0007669"/>
    <property type="project" value="InterPro"/>
</dbReference>
<dbReference type="SMART" id="SM01160">
    <property type="entry name" value="DUF1751"/>
    <property type="match status" value="1"/>
</dbReference>
<comment type="caution">
    <text evidence="9">The sequence shown here is derived from an EMBL/GenBank/DDBJ whole genome shotgun (WGS) entry which is preliminary data.</text>
</comment>
<keyword evidence="6 7" id="KW-0472">Membrane</keyword>
<sequence length="218" mass="24707">MLRLFALYFPYNDRVHIWQLVTHMFMHGNLAHIMFNMFGLYTFGIHLERIWGAKRFLIFYFLSGIGAAAIFSGINVYEFGTFVSYLTSNNVPAETIQRFLDTGAPQSNLLRFLNVEEQTTFLSLYWSSMVGASGALYGVLVAFALLFPNAKMMLIFLPVPVAAKYFVPVLLLIDLFSGVTGFSLFGGGIAHFAHIGGAIIGFLLMLYWRKKLPPRHYY</sequence>
<evidence type="ECO:0000259" key="8">
    <source>
        <dbReference type="Pfam" id="PF01694"/>
    </source>
</evidence>
<gene>
    <name evidence="9" type="ORF">H5P27_16845</name>
</gene>
<dbReference type="PANTHER" id="PTHR43731">
    <property type="entry name" value="RHOMBOID PROTEASE"/>
    <property type="match status" value="1"/>
</dbReference>
<dbReference type="InterPro" id="IPR050925">
    <property type="entry name" value="Rhomboid_protease_S54"/>
</dbReference>
<keyword evidence="5 7" id="KW-1133">Transmembrane helix</keyword>
<feature type="transmembrane region" description="Helical" evidence="7">
    <location>
        <begin position="182"/>
        <end position="208"/>
    </location>
</feature>
<dbReference type="SUPFAM" id="SSF144091">
    <property type="entry name" value="Rhomboid-like"/>
    <property type="match status" value="1"/>
</dbReference>
<evidence type="ECO:0000256" key="1">
    <source>
        <dbReference type="ARBA" id="ARBA00004141"/>
    </source>
</evidence>